<accession>A0A4R3UJB7</accession>
<dbReference type="SUPFAM" id="SSF56112">
    <property type="entry name" value="Protein kinase-like (PK-like)"/>
    <property type="match status" value="1"/>
</dbReference>
<dbReference type="OrthoDB" id="1491115at2"/>
<name>A0A4R3UJB7_ROSSA</name>
<dbReference type="EMBL" id="SMBU01000032">
    <property type="protein sequence ID" value="TCU89860.1"/>
    <property type="molecule type" value="Genomic_DNA"/>
</dbReference>
<sequence>MDVVRSILDFNAGRDPERLRMKFAKMRQSPFIFLRGTAHLFHAGVQRRGVLKNAPPAWCCGDMHLENFGSYKGDNRLAYFDLNDFDEAALAPAAWDPLRLLTSLWLAAQELHLDTAHTQRLCRALLDAYADALAVGKAYWLERETASGPVRELLDQVGLRKRADFLAKRCGAPTRAGRYRRLKIDGQRSLAASDVQKQQVAEFMQGFAKTQHDPQFFEVLDVARRIAGTGSLGLQRYVILVRGKGVADGQYLLDLKQILPSVLAPAGGCRQPEFGDTAQRLVAVQRRMQAVSMAFLHAVSLDGQPHVLRGLQANEDRLDLAALSEHGHALADSLVTMGRLMAWAQLRSSGRQGAATADELIDFGRRGGGEGKWRDRLVALSRATAEQAREDWVTYCRAFDQGAFDIVNHGS</sequence>
<proteinExistence type="predicted"/>
<dbReference type="AlphaFoldDB" id="A0A4R3UJB7"/>
<dbReference type="Pfam" id="PF10009">
    <property type="entry name" value="DUF2252"/>
    <property type="match status" value="1"/>
</dbReference>
<dbReference type="RefSeq" id="WP_132575325.1">
    <property type="nucleotide sequence ID" value="NZ_CBCSGL010000035.1"/>
</dbReference>
<gene>
    <name evidence="1" type="ORF">EV671_103239</name>
</gene>
<dbReference type="Proteomes" id="UP000295110">
    <property type="component" value="Unassembled WGS sequence"/>
</dbReference>
<dbReference type="PANTHER" id="PTHR39441">
    <property type="entry name" value="DUF2252 DOMAIN-CONTAINING PROTEIN"/>
    <property type="match status" value="1"/>
</dbReference>
<keyword evidence="2" id="KW-1185">Reference proteome</keyword>
<comment type="caution">
    <text evidence="1">The sequence shown here is derived from an EMBL/GenBank/DDBJ whole genome shotgun (WGS) entry which is preliminary data.</text>
</comment>
<evidence type="ECO:0000313" key="2">
    <source>
        <dbReference type="Proteomes" id="UP000295110"/>
    </source>
</evidence>
<reference evidence="1 2" key="1">
    <citation type="submission" date="2019-03" db="EMBL/GenBank/DDBJ databases">
        <title>Genomic Encyclopedia of Type Strains, Phase IV (KMG-IV): sequencing the most valuable type-strain genomes for metagenomic binning, comparative biology and taxonomic classification.</title>
        <authorList>
            <person name="Goeker M."/>
        </authorList>
    </citation>
    <scope>NUCLEOTIDE SEQUENCE [LARGE SCALE GENOMIC DNA]</scope>
    <source>
        <strain evidence="1 2">DSM 654</strain>
    </source>
</reference>
<protein>
    <submittedName>
        <fullName evidence="1">Uncharacterized protein (DUF2252 family)</fullName>
    </submittedName>
</protein>
<dbReference type="PANTHER" id="PTHR39441:SF1">
    <property type="entry name" value="DUF2252 DOMAIN-CONTAINING PROTEIN"/>
    <property type="match status" value="1"/>
</dbReference>
<dbReference type="InterPro" id="IPR018721">
    <property type="entry name" value="DUF2252"/>
</dbReference>
<evidence type="ECO:0000313" key="1">
    <source>
        <dbReference type="EMBL" id="TCU89860.1"/>
    </source>
</evidence>
<dbReference type="InterPro" id="IPR011009">
    <property type="entry name" value="Kinase-like_dom_sf"/>
</dbReference>
<organism evidence="1 2">
    <name type="scientific">Roseateles saccharophilus</name>
    <name type="common">Pseudomonas saccharophila</name>
    <dbReference type="NCBI Taxonomy" id="304"/>
    <lineage>
        <taxon>Bacteria</taxon>
        <taxon>Pseudomonadati</taxon>
        <taxon>Pseudomonadota</taxon>
        <taxon>Betaproteobacteria</taxon>
        <taxon>Burkholderiales</taxon>
        <taxon>Sphaerotilaceae</taxon>
        <taxon>Roseateles</taxon>
    </lineage>
</organism>